<keyword evidence="10" id="KW-1185">Reference proteome</keyword>
<feature type="transmembrane region" description="Helical" evidence="7">
    <location>
        <begin position="94"/>
        <end position="114"/>
    </location>
</feature>
<feature type="transmembrane region" description="Helical" evidence="7">
    <location>
        <begin position="451"/>
        <end position="474"/>
    </location>
</feature>
<feature type="domain" description="Major facilitator superfamily (MFS) profile" evidence="8">
    <location>
        <begin position="56"/>
        <end position="479"/>
    </location>
</feature>
<feature type="transmembrane region" description="Helical" evidence="7">
    <location>
        <begin position="327"/>
        <end position="348"/>
    </location>
</feature>
<sequence>MAESLNDHGSPSLADEKHTSNYDGQAVDGGESMPEGDDLDDPAAKRKLLMKLDLRVLPIFAVLWFLTFIDRVNIANAKVQGMEKSLNMKGNDFNVALVVFFATFIAFEVPFNMALGAKFKWLTPGYFLGAQCLILAMFTVGQGLVETKEALVVMRIFVGLFEAGIVPGSILIMSNYYPRYNLQWRMSLLAVANALASAFGGLIAYGIIDMDGDLGKKSWRWVFIIEGSVTAVFSVLGMLLIVDWPEKQSFLTAEETRLMKHLIAKDCNKSAKMDVLNKNAVIRCITDWKIWINVFIYIGTVCVTYSINLFGPTIIAGLNPKFTPKDILLRTAPVFLVSAVFCLASAWISDKLKHRSGVVITGYLISLVGFCILLTGKGVVTQGVRYMAIYFVSVGTFISLPVLWSLMANNVSGVYKVAFASSMQIGLGSAGGIVASFAYQTKDAPLYHNGHYVILSLMLMALVCVVAFDAGLFFEMKARKEGKRDDRLTSPEVDNMGDDHPHFVFTY</sequence>
<keyword evidence="5 7" id="KW-0472">Membrane</keyword>
<feature type="transmembrane region" description="Helical" evidence="7">
    <location>
        <begin position="126"/>
        <end position="145"/>
    </location>
</feature>
<comment type="caution">
    <text evidence="9">The sequence shown here is derived from an EMBL/GenBank/DDBJ whole genome shotgun (WGS) entry which is preliminary data.</text>
</comment>
<name>A0A9N9KRL0_9HELO</name>
<keyword evidence="2" id="KW-0813">Transport</keyword>
<evidence type="ECO:0000256" key="5">
    <source>
        <dbReference type="ARBA" id="ARBA00023136"/>
    </source>
</evidence>
<proteinExistence type="predicted"/>
<evidence type="ECO:0000256" key="1">
    <source>
        <dbReference type="ARBA" id="ARBA00004141"/>
    </source>
</evidence>
<dbReference type="SUPFAM" id="SSF103473">
    <property type="entry name" value="MFS general substrate transporter"/>
    <property type="match status" value="1"/>
</dbReference>
<gene>
    <name evidence="9" type="ORF">HYFRA_00003067</name>
</gene>
<dbReference type="InterPro" id="IPR011701">
    <property type="entry name" value="MFS"/>
</dbReference>
<keyword evidence="4 7" id="KW-1133">Transmembrane helix</keyword>
<dbReference type="PROSITE" id="PS50850">
    <property type="entry name" value="MFS"/>
    <property type="match status" value="1"/>
</dbReference>
<dbReference type="PANTHER" id="PTHR43791:SF52">
    <property type="entry name" value="TRANSPORTER, PUTATIVE (AFU_ORTHOLOGUE AFUA_1G11820)-RELATED"/>
    <property type="match status" value="1"/>
</dbReference>
<reference evidence="9" key="1">
    <citation type="submission" date="2021-07" db="EMBL/GenBank/DDBJ databases">
        <authorList>
            <person name="Durling M."/>
        </authorList>
    </citation>
    <scope>NUCLEOTIDE SEQUENCE</scope>
</reference>
<evidence type="ECO:0000256" key="3">
    <source>
        <dbReference type="ARBA" id="ARBA00022692"/>
    </source>
</evidence>
<organism evidence="9 10">
    <name type="scientific">Hymenoscyphus fraxineus</name>
    <dbReference type="NCBI Taxonomy" id="746836"/>
    <lineage>
        <taxon>Eukaryota</taxon>
        <taxon>Fungi</taxon>
        <taxon>Dikarya</taxon>
        <taxon>Ascomycota</taxon>
        <taxon>Pezizomycotina</taxon>
        <taxon>Leotiomycetes</taxon>
        <taxon>Helotiales</taxon>
        <taxon>Helotiaceae</taxon>
        <taxon>Hymenoscyphus</taxon>
    </lineage>
</organism>
<evidence type="ECO:0000256" key="7">
    <source>
        <dbReference type="SAM" id="Phobius"/>
    </source>
</evidence>
<feature type="transmembrane region" description="Helical" evidence="7">
    <location>
        <begin position="360"/>
        <end position="380"/>
    </location>
</feature>
<feature type="transmembrane region" description="Helical" evidence="7">
    <location>
        <begin position="418"/>
        <end position="439"/>
    </location>
</feature>
<feature type="transmembrane region" description="Helical" evidence="7">
    <location>
        <begin position="290"/>
        <end position="307"/>
    </location>
</feature>
<evidence type="ECO:0000256" key="4">
    <source>
        <dbReference type="ARBA" id="ARBA00022989"/>
    </source>
</evidence>
<comment type="subcellular location">
    <subcellularLocation>
        <location evidence="1">Membrane</location>
        <topology evidence="1">Multi-pass membrane protein</topology>
    </subcellularLocation>
</comment>
<feature type="transmembrane region" description="Helical" evidence="7">
    <location>
        <begin position="54"/>
        <end position="74"/>
    </location>
</feature>
<feature type="transmembrane region" description="Helical" evidence="7">
    <location>
        <begin position="186"/>
        <end position="208"/>
    </location>
</feature>
<evidence type="ECO:0000256" key="6">
    <source>
        <dbReference type="SAM" id="MobiDB-lite"/>
    </source>
</evidence>
<keyword evidence="3 7" id="KW-0812">Transmembrane</keyword>
<accession>A0A9N9KRL0</accession>
<feature type="transmembrane region" description="Helical" evidence="7">
    <location>
        <begin position="151"/>
        <end position="174"/>
    </location>
</feature>
<feature type="transmembrane region" description="Helical" evidence="7">
    <location>
        <begin position="386"/>
        <end position="406"/>
    </location>
</feature>
<dbReference type="Proteomes" id="UP000696280">
    <property type="component" value="Unassembled WGS sequence"/>
</dbReference>
<dbReference type="Gene3D" id="1.20.1250.20">
    <property type="entry name" value="MFS general substrate transporter like domains"/>
    <property type="match status" value="2"/>
</dbReference>
<dbReference type="GO" id="GO:0022857">
    <property type="term" value="F:transmembrane transporter activity"/>
    <property type="evidence" value="ECO:0007669"/>
    <property type="project" value="InterPro"/>
</dbReference>
<evidence type="ECO:0000313" key="9">
    <source>
        <dbReference type="EMBL" id="CAG8950850.1"/>
    </source>
</evidence>
<dbReference type="InterPro" id="IPR020846">
    <property type="entry name" value="MFS_dom"/>
</dbReference>
<dbReference type="PANTHER" id="PTHR43791">
    <property type="entry name" value="PERMEASE-RELATED"/>
    <property type="match status" value="1"/>
</dbReference>
<feature type="region of interest" description="Disordered" evidence="6">
    <location>
        <begin position="1"/>
        <end position="38"/>
    </location>
</feature>
<evidence type="ECO:0000313" key="10">
    <source>
        <dbReference type="Proteomes" id="UP000696280"/>
    </source>
</evidence>
<evidence type="ECO:0000259" key="8">
    <source>
        <dbReference type="PROSITE" id="PS50850"/>
    </source>
</evidence>
<dbReference type="Pfam" id="PF07690">
    <property type="entry name" value="MFS_1"/>
    <property type="match status" value="1"/>
</dbReference>
<feature type="transmembrane region" description="Helical" evidence="7">
    <location>
        <begin position="220"/>
        <end position="242"/>
    </location>
</feature>
<dbReference type="OrthoDB" id="19923at2759"/>
<dbReference type="InterPro" id="IPR036259">
    <property type="entry name" value="MFS_trans_sf"/>
</dbReference>
<evidence type="ECO:0000256" key="2">
    <source>
        <dbReference type="ARBA" id="ARBA00022448"/>
    </source>
</evidence>
<dbReference type="GO" id="GO:0016020">
    <property type="term" value="C:membrane"/>
    <property type="evidence" value="ECO:0007669"/>
    <property type="project" value="UniProtKB-SubCell"/>
</dbReference>
<dbReference type="EMBL" id="CAJVRL010000038">
    <property type="protein sequence ID" value="CAG8950850.1"/>
    <property type="molecule type" value="Genomic_DNA"/>
</dbReference>
<dbReference type="AlphaFoldDB" id="A0A9N9KRL0"/>
<protein>
    <recommendedName>
        <fullName evidence="8">Major facilitator superfamily (MFS) profile domain-containing protein</fullName>
    </recommendedName>
</protein>